<organism evidence="2 3">
    <name type="scientific">Campylobacter helveticus</name>
    <dbReference type="NCBI Taxonomy" id="28898"/>
    <lineage>
        <taxon>Bacteria</taxon>
        <taxon>Pseudomonadati</taxon>
        <taxon>Campylobacterota</taxon>
        <taxon>Epsilonproteobacteria</taxon>
        <taxon>Campylobacterales</taxon>
        <taxon>Campylobacteraceae</taxon>
        <taxon>Campylobacter</taxon>
    </lineage>
</organism>
<feature type="region of interest" description="Disordered" evidence="1">
    <location>
        <begin position="1"/>
        <end position="39"/>
    </location>
</feature>
<feature type="compositionally biased region" description="Polar residues" evidence="1">
    <location>
        <begin position="19"/>
        <end position="30"/>
    </location>
</feature>
<dbReference type="Proteomes" id="UP000306813">
    <property type="component" value="Unassembled WGS sequence"/>
</dbReference>
<evidence type="ECO:0000313" key="2">
    <source>
        <dbReference type="EMBL" id="TNB56934.1"/>
    </source>
</evidence>
<proteinExistence type="predicted"/>
<dbReference type="RefSeq" id="WP_139021481.1">
    <property type="nucleotide sequence ID" value="NZ_JANKHS010000011.1"/>
</dbReference>
<name>A0AAX2UI00_9BACT</name>
<reference evidence="2 3" key="1">
    <citation type="submission" date="2019-05" db="EMBL/GenBank/DDBJ databases">
        <title>Draft genomes of eight strains of Campylobacter helveticus isolated from cats and a dog in New Zealand.</title>
        <authorList>
            <person name="Bojanic K."/>
            <person name="Midwinter A.C."/>
            <person name="Biggs P.J."/>
            <person name="Acke E."/>
            <person name="Cornelius A.J."/>
            <person name="Marshall J.C."/>
        </authorList>
    </citation>
    <scope>NUCLEOTIDE SEQUENCE [LARGE SCALE GENOMIC DNA]</scope>
    <source>
        <strain evidence="2 3">ACP123b</strain>
    </source>
</reference>
<dbReference type="AlphaFoldDB" id="A0AAX2UI00"/>
<protein>
    <submittedName>
        <fullName evidence="2">Uncharacterized protein</fullName>
    </submittedName>
</protein>
<comment type="caution">
    <text evidence="2">The sequence shown here is derived from an EMBL/GenBank/DDBJ whole genome shotgun (WGS) entry which is preliminary data.</text>
</comment>
<accession>A0AAX2UI00</accession>
<evidence type="ECO:0000313" key="3">
    <source>
        <dbReference type="Proteomes" id="UP000306813"/>
    </source>
</evidence>
<evidence type="ECO:0000256" key="1">
    <source>
        <dbReference type="SAM" id="MobiDB-lite"/>
    </source>
</evidence>
<dbReference type="EMBL" id="VDBS01000047">
    <property type="protein sequence ID" value="TNB56934.1"/>
    <property type="molecule type" value="Genomic_DNA"/>
</dbReference>
<sequence>MQENYNNELLENETIENESSFNENALSNEETLNKKAKNDYETIQSDILEELSKKAKRDKLNEELLKQIQIVKNAEKSLEKEKQKLIKLNEKREML</sequence>
<gene>
    <name evidence="2" type="ORF">FDW42_06250</name>
</gene>